<evidence type="ECO:0000313" key="2">
    <source>
        <dbReference type="Proteomes" id="UP000036202"/>
    </source>
</evidence>
<reference evidence="1 2" key="1">
    <citation type="journal article" date="2015" name="PLoS ONE">
        <title>Genome Sequence of Bacillus endophyticus and Analysis of Its Companion Mechanism in the Ketogulonigenium vulgare-Bacillus Strain Consortium.</title>
        <authorList>
            <person name="Jia N."/>
            <person name="Du J."/>
            <person name="Ding M.Z."/>
            <person name="Gao F."/>
            <person name="Yuan Y.J."/>
        </authorList>
    </citation>
    <scope>NUCLEOTIDE SEQUENCE [LARGE SCALE GENOMIC DNA]</scope>
    <source>
        <strain evidence="1 2">Hbe603</strain>
    </source>
</reference>
<dbReference type="eggNOG" id="ENOG50336J9">
    <property type="taxonomic scope" value="Bacteria"/>
</dbReference>
<accession>A0A0H4KSJ7</accession>
<dbReference type="InterPro" id="IPR025428">
    <property type="entry name" value="Spore_YhaL"/>
</dbReference>
<protein>
    <submittedName>
        <fullName evidence="1">SigE-dependent sporulation protein</fullName>
    </submittedName>
</protein>
<evidence type="ECO:0000313" key="1">
    <source>
        <dbReference type="EMBL" id="AKO91243.1"/>
    </source>
</evidence>
<reference evidence="2" key="2">
    <citation type="submission" date="2015-06" db="EMBL/GenBank/DDBJ databases">
        <title>Genome Sequence of Bacillus endophyticus and Analysis of its Companion Mechanism in the Ketogulonigenium vulgare-Bacillus strain Consortium.</title>
        <authorList>
            <person name="Jia N."/>
            <person name="Du J."/>
            <person name="Ding M.-Z."/>
            <person name="Gao F."/>
            <person name="Yuan Y.-J."/>
        </authorList>
    </citation>
    <scope>NUCLEOTIDE SEQUENCE [LARGE SCALE GENOMIC DNA]</scope>
    <source>
        <strain evidence="2">Hbe603</strain>
    </source>
</reference>
<dbReference type="PATRIC" id="fig|135735.6.peg.638"/>
<dbReference type="KEGG" id="beo:BEH_03430"/>
<dbReference type="AlphaFoldDB" id="A0A0H4KSJ7"/>
<dbReference type="OrthoDB" id="2454520at2"/>
<dbReference type="GeneID" id="93702727"/>
<organism evidence="1 2">
    <name type="scientific">Priestia filamentosa</name>
    <dbReference type="NCBI Taxonomy" id="1402861"/>
    <lineage>
        <taxon>Bacteria</taxon>
        <taxon>Bacillati</taxon>
        <taxon>Bacillota</taxon>
        <taxon>Bacilli</taxon>
        <taxon>Bacillales</taxon>
        <taxon>Bacillaceae</taxon>
        <taxon>Priestia</taxon>
    </lineage>
</organism>
<dbReference type="RefSeq" id="WP_019393918.1">
    <property type="nucleotide sequence ID" value="NZ_ALIM01000032.1"/>
</dbReference>
<sequence>MISLPFWIYIVVAGIFFSGFMAIRAARKDHEQEQGFIAQEGEAYMERLKEEKERRKTISSSS</sequence>
<keyword evidence="2" id="KW-1185">Reference proteome</keyword>
<dbReference type="EMBL" id="CP011974">
    <property type="protein sequence ID" value="AKO91243.1"/>
    <property type="molecule type" value="Genomic_DNA"/>
</dbReference>
<accession>A0A1X7FGX4</accession>
<dbReference type="Pfam" id="PF14147">
    <property type="entry name" value="Spore_YhaL"/>
    <property type="match status" value="1"/>
</dbReference>
<dbReference type="Proteomes" id="UP000036202">
    <property type="component" value="Chromosome"/>
</dbReference>
<gene>
    <name evidence="1" type="ORF">BEH_03430</name>
</gene>
<name>A0A0H4KSJ7_9BACI</name>
<proteinExistence type="predicted"/>